<dbReference type="AlphaFoldDB" id="A0A6C0IRL0"/>
<sequence length="133" mass="14694">MRNHFSLGDWDRRGNSHPFGNVPFVKPTNISSSHYTSSKKNLTVIKKDGENQTQIVENNCTNNKGISNVGGPGDKTQAISKNNTYLMSGVSGLSNKRRLLVSGSGVDKKHGSYNRYLARKVGWAINKQHNMTC</sequence>
<proteinExistence type="predicted"/>
<name>A0A6C0IRL0_9ZZZZ</name>
<protein>
    <submittedName>
        <fullName evidence="1">Uncharacterized protein</fullName>
    </submittedName>
</protein>
<evidence type="ECO:0000313" key="1">
    <source>
        <dbReference type="EMBL" id="QHT95145.1"/>
    </source>
</evidence>
<reference evidence="1" key="1">
    <citation type="journal article" date="2020" name="Nature">
        <title>Giant virus diversity and host interactions through global metagenomics.</title>
        <authorList>
            <person name="Schulz F."/>
            <person name="Roux S."/>
            <person name="Paez-Espino D."/>
            <person name="Jungbluth S."/>
            <person name="Walsh D.A."/>
            <person name="Denef V.J."/>
            <person name="McMahon K.D."/>
            <person name="Konstantinidis K.T."/>
            <person name="Eloe-Fadrosh E.A."/>
            <person name="Kyrpides N.C."/>
            <person name="Woyke T."/>
        </authorList>
    </citation>
    <scope>NUCLEOTIDE SEQUENCE</scope>
    <source>
        <strain evidence="1">GVMAG-M-3300024261-37</strain>
    </source>
</reference>
<organism evidence="1">
    <name type="scientific">viral metagenome</name>
    <dbReference type="NCBI Taxonomy" id="1070528"/>
    <lineage>
        <taxon>unclassified sequences</taxon>
        <taxon>metagenomes</taxon>
        <taxon>organismal metagenomes</taxon>
    </lineage>
</organism>
<accession>A0A6C0IRL0</accession>
<dbReference type="EMBL" id="MN740235">
    <property type="protein sequence ID" value="QHT95145.1"/>
    <property type="molecule type" value="Genomic_DNA"/>
</dbReference>